<feature type="compositionally biased region" description="Low complexity" evidence="6">
    <location>
        <begin position="959"/>
        <end position="980"/>
    </location>
</feature>
<proteinExistence type="predicted"/>
<dbReference type="FunFam" id="4.10.280.10:FF:000041">
    <property type="entry name" value="aryl hydrocarbon receptor repressor"/>
    <property type="match status" value="1"/>
</dbReference>
<comment type="caution">
    <text evidence="9">The sequence shown here is derived from an EMBL/GenBank/DDBJ whole genome shotgun (WGS) entry which is preliminary data.</text>
</comment>
<keyword evidence="10" id="KW-1185">Reference proteome</keyword>
<evidence type="ECO:0000313" key="10">
    <source>
        <dbReference type="Proteomes" id="UP000271974"/>
    </source>
</evidence>
<keyword evidence="5" id="KW-0539">Nucleus</keyword>
<dbReference type="PANTHER" id="PTHR10649:SF12">
    <property type="entry name" value="SPINELESS, ISOFORM C"/>
    <property type="match status" value="1"/>
</dbReference>
<dbReference type="CDD" id="cd00130">
    <property type="entry name" value="PAS"/>
    <property type="match status" value="2"/>
</dbReference>
<dbReference type="SUPFAM" id="SSF55785">
    <property type="entry name" value="PYP-like sensor domain (PAS domain)"/>
    <property type="match status" value="2"/>
</dbReference>
<evidence type="ECO:0000259" key="7">
    <source>
        <dbReference type="PROSITE" id="PS50112"/>
    </source>
</evidence>
<dbReference type="SMART" id="SM00091">
    <property type="entry name" value="PAS"/>
    <property type="match status" value="2"/>
</dbReference>
<keyword evidence="3" id="KW-0238">DNA-binding</keyword>
<feature type="compositionally biased region" description="Low complexity" evidence="6">
    <location>
        <begin position="997"/>
        <end position="1045"/>
    </location>
</feature>
<dbReference type="EMBL" id="RQTK01000320">
    <property type="protein sequence ID" value="RUS81791.1"/>
    <property type="molecule type" value="Genomic_DNA"/>
</dbReference>
<feature type="region of interest" description="Disordered" evidence="6">
    <location>
        <begin position="1"/>
        <end position="30"/>
    </location>
</feature>
<reference evidence="9 10" key="1">
    <citation type="submission" date="2019-01" db="EMBL/GenBank/DDBJ databases">
        <title>A draft genome assembly of the solar-powered sea slug Elysia chlorotica.</title>
        <authorList>
            <person name="Cai H."/>
            <person name="Li Q."/>
            <person name="Fang X."/>
            <person name="Li J."/>
            <person name="Curtis N.E."/>
            <person name="Altenburger A."/>
            <person name="Shibata T."/>
            <person name="Feng M."/>
            <person name="Maeda T."/>
            <person name="Schwartz J.A."/>
            <person name="Shigenobu S."/>
            <person name="Lundholm N."/>
            <person name="Nishiyama T."/>
            <person name="Yang H."/>
            <person name="Hasebe M."/>
            <person name="Li S."/>
            <person name="Pierce S.K."/>
            <person name="Wang J."/>
        </authorList>
    </citation>
    <scope>NUCLEOTIDE SEQUENCE [LARGE SCALE GENOMIC DNA]</scope>
    <source>
        <strain evidence="9">EC2010</strain>
        <tissue evidence="9">Whole organism of an adult</tissue>
    </source>
</reference>
<dbReference type="PANTHER" id="PTHR10649">
    <property type="entry name" value="ARYL HYDROCARBON RECEPTOR"/>
    <property type="match status" value="1"/>
</dbReference>
<evidence type="ECO:0000256" key="6">
    <source>
        <dbReference type="SAM" id="MobiDB-lite"/>
    </source>
</evidence>
<dbReference type="GO" id="GO:0006805">
    <property type="term" value="P:xenobiotic metabolic process"/>
    <property type="evidence" value="ECO:0007669"/>
    <property type="project" value="InterPro"/>
</dbReference>
<dbReference type="OrthoDB" id="7788762at2759"/>
<evidence type="ECO:0000256" key="1">
    <source>
        <dbReference type="ARBA" id="ARBA00004123"/>
    </source>
</evidence>
<feature type="compositionally biased region" description="Polar residues" evidence="6">
    <location>
        <begin position="928"/>
        <end position="941"/>
    </location>
</feature>
<feature type="compositionally biased region" description="Pro residues" evidence="6">
    <location>
        <begin position="1"/>
        <end position="12"/>
    </location>
</feature>
<evidence type="ECO:0000313" key="9">
    <source>
        <dbReference type="EMBL" id="RUS81791.1"/>
    </source>
</evidence>
<evidence type="ECO:0000256" key="4">
    <source>
        <dbReference type="ARBA" id="ARBA00023163"/>
    </source>
</evidence>
<dbReference type="InterPro" id="IPR000014">
    <property type="entry name" value="PAS"/>
</dbReference>
<feature type="domain" description="PAS" evidence="7">
    <location>
        <begin position="275"/>
        <end position="311"/>
    </location>
</feature>
<comment type="subcellular location">
    <subcellularLocation>
        <location evidence="1">Nucleus</location>
    </subcellularLocation>
</comment>
<dbReference type="InterPro" id="IPR013767">
    <property type="entry name" value="PAS_fold"/>
</dbReference>
<dbReference type="FunFam" id="3.30.450.20:FF:000074">
    <property type="entry name" value="Aryl hydrocarbon receptor"/>
    <property type="match status" value="1"/>
</dbReference>
<dbReference type="GO" id="GO:0046983">
    <property type="term" value="F:protein dimerization activity"/>
    <property type="evidence" value="ECO:0007669"/>
    <property type="project" value="InterPro"/>
</dbReference>
<keyword evidence="2" id="KW-0805">Transcription regulation</keyword>
<feature type="domain" description="PAS" evidence="7">
    <location>
        <begin position="106"/>
        <end position="171"/>
    </location>
</feature>
<dbReference type="GO" id="GO:0004879">
    <property type="term" value="F:nuclear receptor activity"/>
    <property type="evidence" value="ECO:0007669"/>
    <property type="project" value="TreeGrafter"/>
</dbReference>
<feature type="region of interest" description="Disordered" evidence="6">
    <location>
        <begin position="787"/>
        <end position="816"/>
    </location>
</feature>
<feature type="domain" description="BHLH" evidence="8">
    <location>
        <begin position="18"/>
        <end position="71"/>
    </location>
</feature>
<dbReference type="InterPro" id="IPR039091">
    <property type="entry name" value="AHR/AHRR"/>
</dbReference>
<dbReference type="SMART" id="SM00353">
    <property type="entry name" value="HLH"/>
    <property type="match status" value="1"/>
</dbReference>
<keyword evidence="4" id="KW-0804">Transcription</keyword>
<dbReference type="PROSITE" id="PS50888">
    <property type="entry name" value="BHLH"/>
    <property type="match status" value="1"/>
</dbReference>
<dbReference type="Pfam" id="PF00989">
    <property type="entry name" value="PAS"/>
    <property type="match status" value="1"/>
</dbReference>
<feature type="compositionally biased region" description="Polar residues" evidence="6">
    <location>
        <begin position="1046"/>
        <end position="1056"/>
    </location>
</feature>
<organism evidence="9 10">
    <name type="scientific">Elysia chlorotica</name>
    <name type="common">Eastern emerald elysia</name>
    <name type="synonym">Sea slug</name>
    <dbReference type="NCBI Taxonomy" id="188477"/>
    <lineage>
        <taxon>Eukaryota</taxon>
        <taxon>Metazoa</taxon>
        <taxon>Spiralia</taxon>
        <taxon>Lophotrochozoa</taxon>
        <taxon>Mollusca</taxon>
        <taxon>Gastropoda</taxon>
        <taxon>Heterobranchia</taxon>
        <taxon>Euthyneura</taxon>
        <taxon>Panpulmonata</taxon>
        <taxon>Sacoglossa</taxon>
        <taxon>Placobranchoidea</taxon>
        <taxon>Plakobranchidae</taxon>
        <taxon>Elysia</taxon>
    </lineage>
</organism>
<dbReference type="GO" id="GO:0005634">
    <property type="term" value="C:nucleus"/>
    <property type="evidence" value="ECO:0007669"/>
    <property type="project" value="UniProtKB-SubCell"/>
</dbReference>
<accession>A0A3S0ZLK3</accession>
<evidence type="ECO:0000256" key="5">
    <source>
        <dbReference type="ARBA" id="ARBA00023242"/>
    </source>
</evidence>
<dbReference type="Pfam" id="PF00010">
    <property type="entry name" value="HLH"/>
    <property type="match status" value="1"/>
</dbReference>
<dbReference type="GO" id="GO:0034751">
    <property type="term" value="C:aryl hydrocarbon receptor complex"/>
    <property type="evidence" value="ECO:0007669"/>
    <property type="project" value="TreeGrafter"/>
</dbReference>
<name>A0A3S0ZLK3_ELYCH</name>
<dbReference type="AlphaFoldDB" id="A0A3S0ZLK3"/>
<dbReference type="CDD" id="cd19730">
    <property type="entry name" value="bHLH-PAS_spineless_like"/>
    <property type="match status" value="1"/>
</dbReference>
<feature type="non-terminal residue" evidence="9">
    <location>
        <position position="1"/>
    </location>
</feature>
<protein>
    <recommendedName>
        <fullName evidence="11">Aryl hydrocarbon receptor</fullName>
    </recommendedName>
</protein>
<dbReference type="InterPro" id="IPR035965">
    <property type="entry name" value="PAS-like_dom_sf"/>
</dbReference>
<dbReference type="Gene3D" id="4.10.280.10">
    <property type="entry name" value="Helix-loop-helix DNA-binding domain"/>
    <property type="match status" value="1"/>
</dbReference>
<sequence>IIFSTTPPPPPLSVKTPAKEPPKSNPSKRHRERLNGELDHLASLLPFEQSVISKLDKLSILRLAVSYLRTKSFFQSVLPVRYGIESHLMNRSHLFLEPGFSEGESILQALYGFLFVVTCDGEVFFASRTVEQYLGFHQSDIIHQSVMELIHSEDREEFKRQLTWNALLPGEKNGISLHEIMLPENSAHLHRSFTVRFRCLLDNTSGFITLEINGWIRVLHGQGPHNEEPQLALFATCSPFGPLSLFDIPSREMTFKTKHKMDFSPVTMDSRGKTLFAYTEQELANRSGYDLIHPDDLNYFSCAHQELIKTGSSGLISYRWQTKLQHWIWMQSSCKVIYKNSKPDFIICTHRQLTEDEGQDLFSKRGNEFKLPYPLLDIDMCAGFGFGDDEISSKSKPSKSKKKSPSTTTNGNSSSNGGASNGQSNIITASGGVSAYDGGISATPGVSKDCNSGGGSAKKRKSNASTASGAAAAATAATAACLIGGLPPYCPYPTGFVPYDSGGAMISSAGDSLKSSESLYPYNPSTFGFDATDMYRAQGAYGALHAATSMYQHQPQHPASATEPYRLDVVDKHQNYFLDPHSRQYQPPHHHLSSALPPTPYSNAIGTYSSAVNCAGTDFGPPSAASKYGYDVSGVPCTYGFDSYSLDFGKRMDCTDLSQISQISQIHPDMKRAYGFDYTSHTHPSHTSSYHPHSSLIDPHNIHDRYAAANRLGVTPLDPVDLRNSSGLFGTNSFMNTVDTSVSNSAANSSPCFSVGNNPAPFTSSNHSISSPASSSMFKPVAISASPSVPASSTPISTATNALNQPAGDAKDISSPDATTGLHSIILPPASYDQQHIPFSLPHNSVIKSTRQRTPHLAHPQPPPSSSTCDLPIAHGRPSPGNSPWKYCGKSDGSHTVSTMTSLPHMMASSDLSEKLGEHKFPSCGDTPDQNTGMRCQTKDNPMTGIPVSVVKQPSWTQNNGIPNSSGNSSGSITDSSYNNNNHISIRDRDSCGAMDGSSSDGNNNSSNNRNSNNDNSNNSIHSNHNNASLYNNNHHNSSNIAVNNCPNDVNSSSISPPDKEWITTDLYSKPPRVIFPDPCHSVKHLGLKAYERGDNPLLSFSEMTHSLMSSTY</sequence>
<dbReference type="SUPFAM" id="SSF47459">
    <property type="entry name" value="HLH, helix-loop-helix DNA-binding domain"/>
    <property type="match status" value="1"/>
</dbReference>
<evidence type="ECO:0000259" key="8">
    <source>
        <dbReference type="PROSITE" id="PS50888"/>
    </source>
</evidence>
<dbReference type="GO" id="GO:0000976">
    <property type="term" value="F:transcription cis-regulatory region binding"/>
    <property type="evidence" value="ECO:0007669"/>
    <property type="project" value="TreeGrafter"/>
</dbReference>
<evidence type="ECO:0008006" key="11">
    <source>
        <dbReference type="Google" id="ProtNLM"/>
    </source>
</evidence>
<feature type="region of interest" description="Disordered" evidence="6">
    <location>
        <begin position="916"/>
        <end position="1058"/>
    </location>
</feature>
<dbReference type="InterPro" id="IPR011598">
    <property type="entry name" value="bHLH_dom"/>
</dbReference>
<dbReference type="STRING" id="188477.A0A3S0ZLK3"/>
<dbReference type="Gene3D" id="3.30.450.20">
    <property type="entry name" value="PAS domain"/>
    <property type="match status" value="2"/>
</dbReference>
<gene>
    <name evidence="9" type="ORF">EGW08_010428</name>
</gene>
<dbReference type="Proteomes" id="UP000271974">
    <property type="component" value="Unassembled WGS sequence"/>
</dbReference>
<dbReference type="InterPro" id="IPR036638">
    <property type="entry name" value="HLH_DNA-bd_sf"/>
</dbReference>
<feature type="compositionally biased region" description="Low complexity" evidence="6">
    <location>
        <begin position="405"/>
        <end position="418"/>
    </location>
</feature>
<evidence type="ECO:0000256" key="3">
    <source>
        <dbReference type="ARBA" id="ARBA00023125"/>
    </source>
</evidence>
<dbReference type="Pfam" id="PF14598">
    <property type="entry name" value="PAS_11"/>
    <property type="match status" value="1"/>
</dbReference>
<dbReference type="PROSITE" id="PS50112">
    <property type="entry name" value="PAS"/>
    <property type="match status" value="2"/>
</dbReference>
<evidence type="ECO:0000256" key="2">
    <source>
        <dbReference type="ARBA" id="ARBA00023015"/>
    </source>
</evidence>
<feature type="region of interest" description="Disordered" evidence="6">
    <location>
        <begin position="391"/>
        <end position="424"/>
    </location>
</feature>
<feature type="compositionally biased region" description="Low complexity" evidence="6">
    <location>
        <begin position="787"/>
        <end position="799"/>
    </location>
</feature>